<keyword evidence="4" id="KW-1185">Reference proteome</keyword>
<dbReference type="Pfam" id="PF13517">
    <property type="entry name" value="FG-GAP_3"/>
    <property type="match status" value="5"/>
</dbReference>
<evidence type="ECO:0000313" key="4">
    <source>
        <dbReference type="Proteomes" id="UP001300692"/>
    </source>
</evidence>
<dbReference type="Gene3D" id="2.130.10.130">
    <property type="entry name" value="Integrin alpha, N-terminal"/>
    <property type="match status" value="5"/>
</dbReference>
<dbReference type="RefSeq" id="WP_264140040.1">
    <property type="nucleotide sequence ID" value="NZ_JAOYOD010000001.1"/>
</dbReference>
<dbReference type="PROSITE" id="PS51257">
    <property type="entry name" value="PROKAR_LIPOPROTEIN"/>
    <property type="match status" value="1"/>
</dbReference>
<dbReference type="InterPro" id="IPR027039">
    <property type="entry name" value="Crtac1"/>
</dbReference>
<comment type="caution">
    <text evidence="3">The sequence shown here is derived from an EMBL/GenBank/DDBJ whole genome shotgun (WGS) entry which is preliminary data.</text>
</comment>
<dbReference type="InterPro" id="IPR011519">
    <property type="entry name" value="UnbV_ASPIC"/>
</dbReference>
<dbReference type="PANTHER" id="PTHR16026">
    <property type="entry name" value="CARTILAGE ACIDIC PROTEIN 1"/>
    <property type="match status" value="1"/>
</dbReference>
<dbReference type="Pfam" id="PF07593">
    <property type="entry name" value="UnbV_ASPIC"/>
    <property type="match status" value="1"/>
</dbReference>
<dbReference type="SUPFAM" id="SSF69318">
    <property type="entry name" value="Integrin alpha N-terminal domain"/>
    <property type="match status" value="3"/>
</dbReference>
<accession>A0ABT3CZJ7</accession>
<sequence length="1100" mass="122697">MMKFNTLLFVTFISTLIFSCQTDQKKQNVSRFESISSEDSGVTFSNDVTESDTLNYFKYPYLYMGGGVAIADFDNDGYQDLFFTGNMVSNALYKNLSGLRFEDVSKRAGIQGRKHKWYTGVTTVDINADGWMDIYVSVAGLGQDRKNELYINNGDFSFTESAEEYGLADAGNSVQASFFDYDNDGDLDVYIANYPITSFSTSSMQYKHMMNTVTLEKSDHLYRNDGEGDFQDVTIESGLLSFGLSLSAAVADYNQDGYQDIYVSNDFSSPDYFYINQGDGTFKDELQQITQQTSFYGMGTDAADINNDGLIDLMQVDMSAEDNRRQKANMASMNPDLFWSTVNNGFHYQYMYNSLQLNRGIVNGVPVMSNVAWISDVSSTDWSWAPLFADFDQDGFKDLFVTNGTRKEINNKDFFKKHEKEIARASDQELKKLTDLLPSEPIQNYIYSNQSGKGFQKENENWGIAYKGFSNGVATADLDNDGDLEIIINNYDDEALIYKSNSNELALGNYLKIRLEGSKQNPLAIGSEVHLYNNGLHQVQQLNVSRGFQSSVEPILHFGLGKYTTVDSIQVFKFGQLVKTMNDVAANQTLTISTNSESKGLRPSEGATKVLLTELTDELITPVKHVENDFDDFKVQVLLPHKMSNFGPAMASGDINGDGLLDFYYGAASGYLGSLYLQNADGTFTAQELKEKNIWHEDLDAAFFDADQDGDLDLYIVSGGNQDADGHQNYQDRLLLNQDGVFELAAGALPMMYHSGSCVRPFDYDQDGDLDLFVGGRHEAQHYPFPGHSYLLENKSESGQLKFEDVTGSIADGLQNIGMVTDALWTDLNGDERKDLLLVGEWMPITAFVSTAQGFENQSDELFPGNTNGWWFSIEQADFDQDGDLDYVLGNLGRNYKYQASKEAPFAIYADDFDNNEKSDIVLSYHSEGEEYPVRGRQCSSQQIPAIKVAYKDYNSFSTASVQDIFGDEKLANSYHFQVEDFSSIYLENRAGEFISTALPFEAQFSPINDWLVLDVNDDGNKDLIAVGGLYASEVETPRNDSSIGLVMLGDGNGAFNSLTLAESGLLVPHDTKKIQLLDMESKKFAIASNQGPLQIFQSK</sequence>
<organism evidence="3 4">
    <name type="scientific">Reichenbachiella ulvae</name>
    <dbReference type="NCBI Taxonomy" id="2980104"/>
    <lineage>
        <taxon>Bacteria</taxon>
        <taxon>Pseudomonadati</taxon>
        <taxon>Bacteroidota</taxon>
        <taxon>Cytophagia</taxon>
        <taxon>Cytophagales</taxon>
        <taxon>Reichenbachiellaceae</taxon>
        <taxon>Reichenbachiella</taxon>
    </lineage>
</organism>
<gene>
    <name evidence="3" type="ORF">N7U62_20780</name>
</gene>
<reference evidence="3 4" key="1">
    <citation type="submission" date="2022-10" db="EMBL/GenBank/DDBJ databases">
        <title>Comparative genomics and taxonomic characterization of three novel marine species of genus Reichenbachiella exhibiting antioxidant and polysaccharide degradation activities.</title>
        <authorList>
            <person name="Muhammad N."/>
            <person name="Lee Y.-J."/>
            <person name="Ko J."/>
            <person name="Kim S.-G."/>
        </authorList>
    </citation>
    <scope>NUCLEOTIDE SEQUENCE [LARGE SCALE GENOMIC DNA]</scope>
    <source>
        <strain evidence="3 4">ABR2-5</strain>
    </source>
</reference>
<evidence type="ECO:0000313" key="3">
    <source>
        <dbReference type="EMBL" id="MCV9389121.1"/>
    </source>
</evidence>
<proteinExistence type="predicted"/>
<feature type="domain" description="ASPIC/UnbV" evidence="2">
    <location>
        <begin position="524"/>
        <end position="591"/>
    </location>
</feature>
<keyword evidence="1" id="KW-0732">Signal</keyword>
<dbReference type="PANTHER" id="PTHR16026:SF0">
    <property type="entry name" value="CARTILAGE ACIDIC PROTEIN 1"/>
    <property type="match status" value="1"/>
</dbReference>
<name>A0ABT3CZJ7_9BACT</name>
<evidence type="ECO:0000259" key="2">
    <source>
        <dbReference type="Pfam" id="PF07593"/>
    </source>
</evidence>
<evidence type="ECO:0000256" key="1">
    <source>
        <dbReference type="ARBA" id="ARBA00022729"/>
    </source>
</evidence>
<dbReference type="InterPro" id="IPR028994">
    <property type="entry name" value="Integrin_alpha_N"/>
</dbReference>
<dbReference type="InterPro" id="IPR013517">
    <property type="entry name" value="FG-GAP"/>
</dbReference>
<protein>
    <submittedName>
        <fullName evidence="3">VCBS repeat-containing protein</fullName>
    </submittedName>
</protein>
<dbReference type="Proteomes" id="UP001300692">
    <property type="component" value="Unassembled WGS sequence"/>
</dbReference>
<dbReference type="EMBL" id="JAOYOD010000001">
    <property type="protein sequence ID" value="MCV9389121.1"/>
    <property type="molecule type" value="Genomic_DNA"/>
</dbReference>